<keyword evidence="2" id="KW-0813">Transport</keyword>
<evidence type="ECO:0000256" key="3">
    <source>
        <dbReference type="ARBA" id="ARBA00022729"/>
    </source>
</evidence>
<dbReference type="GO" id="GO:0042597">
    <property type="term" value="C:periplasmic space"/>
    <property type="evidence" value="ECO:0007669"/>
    <property type="project" value="UniProtKB-SubCell"/>
</dbReference>
<evidence type="ECO:0000256" key="5">
    <source>
        <dbReference type="PIRSR" id="PIRSR019574-1"/>
    </source>
</evidence>
<gene>
    <name evidence="7" type="ORF">GWP43_01935</name>
</gene>
<accession>A0A6P1Y0F8</accession>
<dbReference type="GO" id="GO:0015846">
    <property type="term" value="P:polyamine transport"/>
    <property type="evidence" value="ECO:0007669"/>
    <property type="project" value="InterPro"/>
</dbReference>
<dbReference type="PRINTS" id="PR00909">
    <property type="entry name" value="SPERMDNBNDNG"/>
</dbReference>
<feature type="transmembrane region" description="Helical" evidence="6">
    <location>
        <begin position="9"/>
        <end position="27"/>
    </location>
</feature>
<dbReference type="PROSITE" id="PS51257">
    <property type="entry name" value="PROKAR_LIPOPROTEIN"/>
    <property type="match status" value="1"/>
</dbReference>
<dbReference type="RefSeq" id="WP_162662271.1">
    <property type="nucleotide sequence ID" value="NZ_CP048020.1"/>
</dbReference>
<keyword evidence="6" id="KW-0812">Transmembrane</keyword>
<evidence type="ECO:0000256" key="1">
    <source>
        <dbReference type="ARBA" id="ARBA00004418"/>
    </source>
</evidence>
<dbReference type="Gene3D" id="3.40.190.10">
    <property type="entry name" value="Periplasmic binding protein-like II"/>
    <property type="match status" value="2"/>
</dbReference>
<dbReference type="GO" id="GO:0019808">
    <property type="term" value="F:polyamine binding"/>
    <property type="evidence" value="ECO:0007669"/>
    <property type="project" value="InterPro"/>
</dbReference>
<evidence type="ECO:0000256" key="2">
    <source>
        <dbReference type="ARBA" id="ARBA00022448"/>
    </source>
</evidence>
<protein>
    <submittedName>
        <fullName evidence="7">Extracellular solute-binding protein</fullName>
    </submittedName>
</protein>
<dbReference type="PIRSF" id="PIRSF019574">
    <property type="entry name" value="Periplasmic_polyamine_BP"/>
    <property type="match status" value="1"/>
</dbReference>
<dbReference type="Proteomes" id="UP000464374">
    <property type="component" value="Chromosome"/>
</dbReference>
<reference evidence="7 8" key="1">
    <citation type="submission" date="2020-01" db="EMBL/GenBank/DDBJ databases">
        <title>Complete genome sequence of a human oral phylogroup 1 Treponema sp. strain ATCC 700766, originally isolated from periodontitis dental plaque.</title>
        <authorList>
            <person name="Chan Y."/>
            <person name="Huo Y.-B."/>
            <person name="Yu X.-L."/>
            <person name="Zeng H."/>
            <person name="Leung W.-K."/>
            <person name="Watt R.M."/>
        </authorList>
    </citation>
    <scope>NUCLEOTIDE SEQUENCE [LARGE SCALE GENOMIC DNA]</scope>
    <source>
        <strain evidence="7 8">OMZ 804</strain>
    </source>
</reference>
<keyword evidence="6" id="KW-1133">Transmembrane helix</keyword>
<keyword evidence="6" id="KW-0472">Membrane</keyword>
<dbReference type="InterPro" id="IPR006059">
    <property type="entry name" value="SBP"/>
</dbReference>
<evidence type="ECO:0000313" key="8">
    <source>
        <dbReference type="Proteomes" id="UP000464374"/>
    </source>
</evidence>
<dbReference type="PANTHER" id="PTHR30222:SF17">
    <property type="entry name" value="SPERMIDINE_PUTRESCINE-BINDING PERIPLASMIC PROTEIN"/>
    <property type="match status" value="1"/>
</dbReference>
<dbReference type="KEGG" id="trz:GWP43_01935"/>
<keyword evidence="4" id="KW-0574">Periplasm</keyword>
<evidence type="ECO:0000256" key="6">
    <source>
        <dbReference type="SAM" id="Phobius"/>
    </source>
</evidence>
<organism evidence="7 8">
    <name type="scientific">Treponema vincentii</name>
    <dbReference type="NCBI Taxonomy" id="69710"/>
    <lineage>
        <taxon>Bacteria</taxon>
        <taxon>Pseudomonadati</taxon>
        <taxon>Spirochaetota</taxon>
        <taxon>Spirochaetia</taxon>
        <taxon>Spirochaetales</taxon>
        <taxon>Treponemataceae</taxon>
        <taxon>Treponema</taxon>
    </lineage>
</organism>
<dbReference type="AlphaFoldDB" id="A0A6P1Y0F8"/>
<evidence type="ECO:0000313" key="7">
    <source>
        <dbReference type="EMBL" id="QHX42412.1"/>
    </source>
</evidence>
<dbReference type="InterPro" id="IPR001188">
    <property type="entry name" value="Sperm_putr-bd"/>
</dbReference>
<sequence>MSRHLKRTVSIFFCIVVILPYLIIFTACRDTREAILYLYNWTYYTPDSVIQAFEKKYNVKVVYDDFASNEDMFAKLMAGSKGYDLVVPSADYVSIMIKLNMLEPIDVSKIPNIRYLRPEILTRIDYDPKMEFSVPYYMGAAGIAVNTKEVPDYERSWNIFERSDLKNRMTMMDDMREVLGAALGFLGYQPNSTDPSELEQAYRLIQNDWKPNLVKFDADGFAKSFASGDFLAVQGYAESIFAELQEDQTQDVDFFIPQGVHSALYIDSFCIPEGAPHPELAHAFINFVLEPTVYAEFLDTFGFPASIHTEAGYYQKKRPHYALDDLKDCILKQDLGANLELYNSFWQRIRFTP</sequence>
<dbReference type="Pfam" id="PF13416">
    <property type="entry name" value="SBP_bac_8"/>
    <property type="match status" value="1"/>
</dbReference>
<feature type="binding site" evidence="5">
    <location>
        <begin position="174"/>
        <end position="177"/>
    </location>
    <ligand>
        <name>spermidine</name>
        <dbReference type="ChEBI" id="CHEBI:57834"/>
    </ligand>
</feature>
<dbReference type="PANTHER" id="PTHR30222">
    <property type="entry name" value="SPERMIDINE/PUTRESCINE-BINDING PERIPLASMIC PROTEIN"/>
    <property type="match status" value="1"/>
</dbReference>
<keyword evidence="3" id="KW-0732">Signal</keyword>
<proteinExistence type="predicted"/>
<dbReference type="SUPFAM" id="SSF53850">
    <property type="entry name" value="Periplasmic binding protein-like II"/>
    <property type="match status" value="1"/>
</dbReference>
<dbReference type="EMBL" id="CP048020">
    <property type="protein sequence ID" value="QHX42412.1"/>
    <property type="molecule type" value="Genomic_DNA"/>
</dbReference>
<comment type="subcellular location">
    <subcellularLocation>
        <location evidence="1">Periplasm</location>
    </subcellularLocation>
</comment>
<evidence type="ECO:0000256" key="4">
    <source>
        <dbReference type="ARBA" id="ARBA00022764"/>
    </source>
</evidence>
<name>A0A6P1Y0F8_9SPIR</name>